<dbReference type="InterPro" id="IPR011663">
    <property type="entry name" value="UTRA"/>
</dbReference>
<evidence type="ECO:0000313" key="5">
    <source>
        <dbReference type="EMBL" id="MFD2095744.1"/>
    </source>
</evidence>
<evidence type="ECO:0000256" key="3">
    <source>
        <dbReference type="ARBA" id="ARBA00023163"/>
    </source>
</evidence>
<dbReference type="PANTHER" id="PTHR44846">
    <property type="entry name" value="MANNOSYL-D-GLYCERATE TRANSPORT/METABOLISM SYSTEM REPRESSOR MNGR-RELATED"/>
    <property type="match status" value="1"/>
</dbReference>
<protein>
    <submittedName>
        <fullName evidence="5">UTRA domain-containing protein</fullName>
    </submittedName>
</protein>
<dbReference type="PROSITE" id="PS50949">
    <property type="entry name" value="HTH_GNTR"/>
    <property type="match status" value="1"/>
</dbReference>
<dbReference type="InterPro" id="IPR028978">
    <property type="entry name" value="Chorismate_lyase_/UTRA_dom_sf"/>
</dbReference>
<dbReference type="SMART" id="SM00866">
    <property type="entry name" value="UTRA"/>
    <property type="match status" value="1"/>
</dbReference>
<keyword evidence="1" id="KW-0805">Transcription regulation</keyword>
<dbReference type="Pfam" id="PF07702">
    <property type="entry name" value="UTRA"/>
    <property type="match status" value="1"/>
</dbReference>
<dbReference type="Proteomes" id="UP001597380">
    <property type="component" value="Unassembled WGS sequence"/>
</dbReference>
<dbReference type="Gene3D" id="3.40.1410.10">
    <property type="entry name" value="Chorismate lyase-like"/>
    <property type="match status" value="1"/>
</dbReference>
<dbReference type="InterPro" id="IPR036390">
    <property type="entry name" value="WH_DNA-bd_sf"/>
</dbReference>
<keyword evidence="6" id="KW-1185">Reference proteome</keyword>
<dbReference type="PRINTS" id="PR00035">
    <property type="entry name" value="HTHGNTR"/>
</dbReference>
<dbReference type="CDD" id="cd07377">
    <property type="entry name" value="WHTH_GntR"/>
    <property type="match status" value="1"/>
</dbReference>
<dbReference type="RefSeq" id="WP_345340186.1">
    <property type="nucleotide sequence ID" value="NZ_BAABLI010000014.1"/>
</dbReference>
<dbReference type="EMBL" id="JBHUHT010000009">
    <property type="protein sequence ID" value="MFD2095744.1"/>
    <property type="molecule type" value="Genomic_DNA"/>
</dbReference>
<proteinExistence type="predicted"/>
<evidence type="ECO:0000313" key="6">
    <source>
        <dbReference type="Proteomes" id="UP001597380"/>
    </source>
</evidence>
<dbReference type="Gene3D" id="1.10.10.10">
    <property type="entry name" value="Winged helix-like DNA-binding domain superfamily/Winged helix DNA-binding domain"/>
    <property type="match status" value="1"/>
</dbReference>
<keyword evidence="3" id="KW-0804">Transcription</keyword>
<gene>
    <name evidence="5" type="ORF">ACFSJ3_07085</name>
</gene>
<reference evidence="6" key="1">
    <citation type="journal article" date="2019" name="Int. J. Syst. Evol. Microbiol.">
        <title>The Global Catalogue of Microorganisms (GCM) 10K type strain sequencing project: providing services to taxonomists for standard genome sequencing and annotation.</title>
        <authorList>
            <consortium name="The Broad Institute Genomics Platform"/>
            <consortium name="The Broad Institute Genome Sequencing Center for Infectious Disease"/>
            <person name="Wu L."/>
            <person name="Ma J."/>
        </authorList>
    </citation>
    <scope>NUCLEOTIDE SEQUENCE [LARGE SCALE GENOMIC DNA]</scope>
    <source>
        <strain evidence="6">CGMCC 1.10992</strain>
    </source>
</reference>
<evidence type="ECO:0000256" key="1">
    <source>
        <dbReference type="ARBA" id="ARBA00023015"/>
    </source>
</evidence>
<dbReference type="PANTHER" id="PTHR44846:SF16">
    <property type="entry name" value="TRANSCRIPTIONAL REGULATOR PHNF-RELATED"/>
    <property type="match status" value="1"/>
</dbReference>
<evidence type="ECO:0000259" key="4">
    <source>
        <dbReference type="PROSITE" id="PS50949"/>
    </source>
</evidence>
<dbReference type="InterPro" id="IPR036388">
    <property type="entry name" value="WH-like_DNA-bd_sf"/>
</dbReference>
<dbReference type="InterPro" id="IPR050679">
    <property type="entry name" value="Bact_HTH_transcr_reg"/>
</dbReference>
<comment type="caution">
    <text evidence="5">The sequence shown here is derived from an EMBL/GenBank/DDBJ whole genome shotgun (WGS) entry which is preliminary data.</text>
</comment>
<organism evidence="5 6">
    <name type="scientific">Corallincola platygyrae</name>
    <dbReference type="NCBI Taxonomy" id="1193278"/>
    <lineage>
        <taxon>Bacteria</taxon>
        <taxon>Pseudomonadati</taxon>
        <taxon>Pseudomonadota</taxon>
        <taxon>Gammaproteobacteria</taxon>
        <taxon>Alteromonadales</taxon>
        <taxon>Psychromonadaceae</taxon>
        <taxon>Corallincola</taxon>
    </lineage>
</organism>
<name>A0ABW4XLL9_9GAMM</name>
<feature type="domain" description="HTH gntR-type" evidence="4">
    <location>
        <begin position="1"/>
        <end position="69"/>
    </location>
</feature>
<accession>A0ABW4XLL9</accession>
<keyword evidence="2" id="KW-0238">DNA-binding</keyword>
<dbReference type="SUPFAM" id="SSF64288">
    <property type="entry name" value="Chorismate lyase-like"/>
    <property type="match status" value="1"/>
</dbReference>
<dbReference type="SMART" id="SM00345">
    <property type="entry name" value="HTH_GNTR"/>
    <property type="match status" value="1"/>
</dbReference>
<dbReference type="InterPro" id="IPR000524">
    <property type="entry name" value="Tscrpt_reg_HTH_GntR"/>
</dbReference>
<sequence length="233" mass="25754">MPRYNDIKQGIKALISNGELTAGSQTPSENSLASQYNVSRMTARRALQELVYEGILFARKGFGTYVAEPSSRSAMLEIKSITDEIKNQGARYTNRILLLTSRPADKQTALALSVAEGSEVFFSMIVHQKDGIALELEQRAVNPELAPAYLKQDFSSFSPHEYLCGVAPLTEASHQIEAIAPTSSMCEWLKIDRDQPCLQVSRQMASDKGMVSYARLVYPGNRYHLGTALVTTE</sequence>
<evidence type="ECO:0000256" key="2">
    <source>
        <dbReference type="ARBA" id="ARBA00023125"/>
    </source>
</evidence>
<dbReference type="Pfam" id="PF00392">
    <property type="entry name" value="GntR"/>
    <property type="match status" value="1"/>
</dbReference>
<dbReference type="SUPFAM" id="SSF46785">
    <property type="entry name" value="Winged helix' DNA-binding domain"/>
    <property type="match status" value="1"/>
</dbReference>